<evidence type="ECO:0000313" key="1">
    <source>
        <dbReference type="EMBL" id="KAK0384442.1"/>
    </source>
</evidence>
<evidence type="ECO:0000313" key="2">
    <source>
        <dbReference type="Proteomes" id="UP001175261"/>
    </source>
</evidence>
<dbReference type="Gene3D" id="3.10.450.50">
    <property type="match status" value="1"/>
</dbReference>
<organism evidence="1 2">
    <name type="scientific">Sarocladium strictum</name>
    <name type="common">Black bundle disease fungus</name>
    <name type="synonym">Acremonium strictum</name>
    <dbReference type="NCBI Taxonomy" id="5046"/>
    <lineage>
        <taxon>Eukaryota</taxon>
        <taxon>Fungi</taxon>
        <taxon>Dikarya</taxon>
        <taxon>Ascomycota</taxon>
        <taxon>Pezizomycotina</taxon>
        <taxon>Sordariomycetes</taxon>
        <taxon>Hypocreomycetidae</taxon>
        <taxon>Hypocreales</taxon>
        <taxon>Sarocladiaceae</taxon>
        <taxon>Sarocladium</taxon>
    </lineage>
</organism>
<dbReference type="EMBL" id="JAPDFR010000008">
    <property type="protein sequence ID" value="KAK0384442.1"/>
    <property type="molecule type" value="Genomic_DNA"/>
</dbReference>
<proteinExistence type="predicted"/>
<comment type="caution">
    <text evidence="1">The sequence shown here is derived from an EMBL/GenBank/DDBJ whole genome shotgun (WGS) entry which is preliminary data.</text>
</comment>
<sequence>MSSPELYTAFVAAINAREWQAAQAVLAPTVNVNSEDVPAEGLGHKVAPTMATDVTAPAGFDLLASYTSYVDCVQRGPVVEDFSKYCSERLVVNNQNVALEQFSEILEGAKGTFEEMHWNLVEAVVDEEKQQIATRVMLTGQPVRDFA</sequence>
<protein>
    <submittedName>
        <fullName evidence="1">Uncharacterized protein</fullName>
    </submittedName>
</protein>
<reference evidence="1" key="1">
    <citation type="submission" date="2022-10" db="EMBL/GenBank/DDBJ databases">
        <title>Determination and structural analysis of whole genome sequence of Sarocladium strictum F4-1.</title>
        <authorList>
            <person name="Hu L."/>
            <person name="Jiang Y."/>
        </authorList>
    </citation>
    <scope>NUCLEOTIDE SEQUENCE</scope>
    <source>
        <strain evidence="1">F4-1</strain>
    </source>
</reference>
<keyword evidence="2" id="KW-1185">Reference proteome</keyword>
<gene>
    <name evidence="1" type="ORF">NLU13_8528</name>
</gene>
<dbReference type="Proteomes" id="UP001175261">
    <property type="component" value="Unassembled WGS sequence"/>
</dbReference>
<dbReference type="AlphaFoldDB" id="A0AA39GBV8"/>
<accession>A0AA39GBV8</accession>
<name>A0AA39GBV8_SARSR</name>